<dbReference type="InterPro" id="IPR017853">
    <property type="entry name" value="GH"/>
</dbReference>
<dbReference type="SUPFAM" id="SSF51445">
    <property type="entry name" value="(Trans)glycosidases"/>
    <property type="match status" value="1"/>
</dbReference>
<dbReference type="InterPro" id="IPR001223">
    <property type="entry name" value="Glyco_hydro18_cat"/>
</dbReference>
<dbReference type="EMBL" id="JACRYT010000013">
    <property type="protein sequence ID" value="MBC6680432.1"/>
    <property type="molecule type" value="Genomic_DNA"/>
</dbReference>
<evidence type="ECO:0000313" key="5">
    <source>
        <dbReference type="Proteomes" id="UP000602647"/>
    </source>
</evidence>
<dbReference type="Gene3D" id="3.20.20.80">
    <property type="entry name" value="Glycosidases"/>
    <property type="match status" value="1"/>
</dbReference>
<dbReference type="GO" id="GO:0012505">
    <property type="term" value="C:endomembrane system"/>
    <property type="evidence" value="ECO:0007669"/>
    <property type="project" value="TreeGrafter"/>
</dbReference>
<evidence type="ECO:0000259" key="3">
    <source>
        <dbReference type="PROSITE" id="PS51910"/>
    </source>
</evidence>
<keyword evidence="1 4" id="KW-0378">Hydrolase</keyword>
<dbReference type="AlphaFoldDB" id="A0A923NNL6"/>
<keyword evidence="2" id="KW-0326">Glycosidase</keyword>
<evidence type="ECO:0000256" key="2">
    <source>
        <dbReference type="ARBA" id="ARBA00023295"/>
    </source>
</evidence>
<dbReference type="GO" id="GO:0008061">
    <property type="term" value="F:chitin binding"/>
    <property type="evidence" value="ECO:0007669"/>
    <property type="project" value="InterPro"/>
</dbReference>
<dbReference type="GO" id="GO:0005975">
    <property type="term" value="P:carbohydrate metabolic process"/>
    <property type="evidence" value="ECO:0007669"/>
    <property type="project" value="InterPro"/>
</dbReference>
<accession>A0A923NNL6</accession>
<dbReference type="InterPro" id="IPR029070">
    <property type="entry name" value="Chitinase_insertion_sf"/>
</dbReference>
<dbReference type="Gene3D" id="3.10.50.10">
    <property type="match status" value="1"/>
</dbReference>
<comment type="caution">
    <text evidence="4">The sequence shown here is derived from an EMBL/GenBank/DDBJ whole genome shotgun (WGS) entry which is preliminary data.</text>
</comment>
<gene>
    <name evidence="4" type="ORF">H9L42_11440</name>
</gene>
<protein>
    <submittedName>
        <fullName evidence="4">Glycoside hydrolase</fullName>
    </submittedName>
</protein>
<reference evidence="4" key="1">
    <citation type="submission" date="2020-08" db="EMBL/GenBank/DDBJ databases">
        <title>Genome public.</title>
        <authorList>
            <person name="Liu C."/>
            <person name="Sun Q."/>
        </authorList>
    </citation>
    <scope>NUCLEOTIDE SEQUENCE</scope>
    <source>
        <strain evidence="4">BX12</strain>
    </source>
</reference>
<evidence type="ECO:0000256" key="1">
    <source>
        <dbReference type="ARBA" id="ARBA00022801"/>
    </source>
</evidence>
<dbReference type="Pfam" id="PF00704">
    <property type="entry name" value="Glyco_hydro_18"/>
    <property type="match status" value="1"/>
</dbReference>
<sequence length="330" mass="37205">MAEKKQQETILVNGYAYPTISRETLDAWLVDLTFVSAFSYGFTADGQLIILDDENITEPAKAAGVEPLMVLTPLDRQGAFNNQLAKSLLENPQAQETLIAQISENIRGKGLFGVDFDFEYVFAENRDQYTDLVRRARIKLNEEGYLVTVTLAPKTSADQKGLLYQGHDYRGMGQAANFVLLMTYEWGYTYGPPMAVAPLNQVRQVIEYGVTEIPPDQILMGIPNYGYDWKLPFIKGESRAEKISNDEALARAAYYGVEVQFDELVQSPYFYYTDENGIDHVVWFEDARSLRAKLALVSEFGLAGVSYWNIMNFFQTGSEVLQGMYTVAKV</sequence>
<dbReference type="PROSITE" id="PS51910">
    <property type="entry name" value="GH18_2"/>
    <property type="match status" value="1"/>
</dbReference>
<dbReference type="PANTHER" id="PTHR46066:SF2">
    <property type="entry name" value="CHITINASE DOMAIN-CONTAINING PROTEIN 1"/>
    <property type="match status" value="1"/>
</dbReference>
<dbReference type="GO" id="GO:0016798">
    <property type="term" value="F:hydrolase activity, acting on glycosyl bonds"/>
    <property type="evidence" value="ECO:0007669"/>
    <property type="project" value="UniProtKB-KW"/>
</dbReference>
<dbReference type="InterPro" id="IPR041704">
    <property type="entry name" value="CFLE_GH18"/>
</dbReference>
<dbReference type="CDD" id="cd02874">
    <property type="entry name" value="GH18_CFLE_spore_hydrolase"/>
    <property type="match status" value="1"/>
</dbReference>
<feature type="domain" description="GH18" evidence="3">
    <location>
        <begin position="1"/>
        <end position="330"/>
    </location>
</feature>
<dbReference type="PANTHER" id="PTHR46066">
    <property type="entry name" value="CHITINASE DOMAIN-CONTAINING PROTEIN 1 FAMILY MEMBER"/>
    <property type="match status" value="1"/>
</dbReference>
<proteinExistence type="predicted"/>
<dbReference type="RefSeq" id="WP_187303532.1">
    <property type="nucleotide sequence ID" value="NZ_CBCTON010000024.1"/>
</dbReference>
<dbReference type="GO" id="GO:0070492">
    <property type="term" value="F:oligosaccharide binding"/>
    <property type="evidence" value="ECO:0007669"/>
    <property type="project" value="TreeGrafter"/>
</dbReference>
<name>A0A923NNL6_9FIRM</name>
<organism evidence="4 5">
    <name type="scientific">Zhenpiania hominis</name>
    <dbReference type="NCBI Taxonomy" id="2763644"/>
    <lineage>
        <taxon>Bacteria</taxon>
        <taxon>Bacillati</taxon>
        <taxon>Bacillota</taxon>
        <taxon>Clostridia</taxon>
        <taxon>Peptostreptococcales</taxon>
        <taxon>Anaerovoracaceae</taxon>
        <taxon>Zhenpiania</taxon>
    </lineage>
</organism>
<keyword evidence="5" id="KW-1185">Reference proteome</keyword>
<dbReference type="SMART" id="SM00636">
    <property type="entry name" value="Glyco_18"/>
    <property type="match status" value="1"/>
</dbReference>
<dbReference type="InterPro" id="IPR011583">
    <property type="entry name" value="Chitinase_II/V-like_cat"/>
</dbReference>
<dbReference type="Proteomes" id="UP000602647">
    <property type="component" value="Unassembled WGS sequence"/>
</dbReference>
<evidence type="ECO:0000313" key="4">
    <source>
        <dbReference type="EMBL" id="MBC6680432.1"/>
    </source>
</evidence>